<organism evidence="3 4">
    <name type="scientific">Marmota monax</name>
    <name type="common">Woodchuck</name>
    <dbReference type="NCBI Taxonomy" id="9995"/>
    <lineage>
        <taxon>Eukaryota</taxon>
        <taxon>Metazoa</taxon>
        <taxon>Chordata</taxon>
        <taxon>Craniata</taxon>
        <taxon>Vertebrata</taxon>
        <taxon>Euteleostomi</taxon>
        <taxon>Mammalia</taxon>
        <taxon>Eutheria</taxon>
        <taxon>Euarchontoglires</taxon>
        <taxon>Glires</taxon>
        <taxon>Rodentia</taxon>
        <taxon>Sciuromorpha</taxon>
        <taxon>Sciuridae</taxon>
        <taxon>Xerinae</taxon>
        <taxon>Marmotini</taxon>
        <taxon>Marmota</taxon>
    </lineage>
</organism>
<evidence type="ECO:0000256" key="1">
    <source>
        <dbReference type="SAM" id="MobiDB-lite"/>
    </source>
</evidence>
<evidence type="ECO:0000313" key="3">
    <source>
        <dbReference type="EMBL" id="VTJ76467.1"/>
    </source>
</evidence>
<evidence type="ECO:0000313" key="2">
    <source>
        <dbReference type="EMBL" id="KAF7475970.1"/>
    </source>
</evidence>
<dbReference type="Proteomes" id="UP000335636">
    <property type="component" value="Unassembled WGS sequence"/>
</dbReference>
<dbReference type="Proteomes" id="UP000662637">
    <property type="component" value="Unassembled WGS sequence"/>
</dbReference>
<sequence>MAAEGTHRVEKSPAPVLATPLRAVPRRLPRSATGRRGLPLAGQLRWWSGDTPPAHRPRQPRLRTLALNREPLEQL</sequence>
<dbReference type="EMBL" id="WJEC01002749">
    <property type="protein sequence ID" value="KAF7475970.1"/>
    <property type="molecule type" value="Genomic_DNA"/>
</dbReference>
<feature type="region of interest" description="Disordered" evidence="1">
    <location>
        <begin position="47"/>
        <end position="75"/>
    </location>
</feature>
<accession>A0A5E4C3I9</accession>
<dbReference type="EMBL" id="CABDUW010000893">
    <property type="protein sequence ID" value="VTJ76467.1"/>
    <property type="molecule type" value="Genomic_DNA"/>
</dbReference>
<proteinExistence type="predicted"/>
<gene>
    <name evidence="2" type="ORF">GHT09_013026</name>
    <name evidence="3" type="ORF">MONAX_5E021178</name>
</gene>
<protein>
    <submittedName>
        <fullName evidence="3">Uncharacterized protein</fullName>
    </submittedName>
</protein>
<name>A0A5E4C3I9_MARMO</name>
<dbReference type="AlphaFoldDB" id="A0A5E4C3I9"/>
<keyword evidence="4" id="KW-1185">Reference proteome</keyword>
<evidence type="ECO:0000313" key="4">
    <source>
        <dbReference type="Proteomes" id="UP000335636"/>
    </source>
</evidence>
<reference evidence="2" key="2">
    <citation type="submission" date="2020-08" db="EMBL/GenBank/DDBJ databases">
        <authorList>
            <person name="Shumante A."/>
            <person name="Zimin A.V."/>
            <person name="Puiu D."/>
            <person name="Salzberg S.L."/>
        </authorList>
    </citation>
    <scope>NUCLEOTIDE SEQUENCE</scope>
    <source>
        <strain evidence="2">WC2-LM</strain>
        <tissue evidence="2">Liver</tissue>
    </source>
</reference>
<reference evidence="3 4" key="1">
    <citation type="submission" date="2019-04" db="EMBL/GenBank/DDBJ databases">
        <authorList>
            <person name="Alioto T."/>
            <person name="Alioto T."/>
        </authorList>
    </citation>
    <scope>NUCLEOTIDE SEQUENCE [LARGE SCALE GENOMIC DNA]</scope>
</reference>